<dbReference type="SUPFAM" id="SSF47336">
    <property type="entry name" value="ACP-like"/>
    <property type="match status" value="1"/>
</dbReference>
<name>A0A150X439_9BACT</name>
<dbReference type="Proteomes" id="UP000075606">
    <property type="component" value="Unassembled WGS sequence"/>
</dbReference>
<dbReference type="InterPro" id="IPR036736">
    <property type="entry name" value="ACP-like_sf"/>
</dbReference>
<gene>
    <name evidence="2" type="ORF">AWW68_12295</name>
</gene>
<proteinExistence type="predicted"/>
<reference evidence="2 3" key="1">
    <citation type="submission" date="2016-01" db="EMBL/GenBank/DDBJ databases">
        <title>Genome sequencing of Roseivirga spongicola UST030701-084.</title>
        <authorList>
            <person name="Selvaratnam C."/>
            <person name="Thevarajoo S."/>
            <person name="Goh K.M."/>
            <person name="Ee R."/>
            <person name="Chan K.-G."/>
            <person name="Chong C.S."/>
        </authorList>
    </citation>
    <scope>NUCLEOTIDE SEQUENCE [LARGE SCALE GENOMIC DNA]</scope>
    <source>
        <strain evidence="2 3">UST030701-084</strain>
    </source>
</reference>
<organism evidence="2 3">
    <name type="scientific">Roseivirga spongicola</name>
    <dbReference type="NCBI Taxonomy" id="333140"/>
    <lineage>
        <taxon>Bacteria</taxon>
        <taxon>Pseudomonadati</taxon>
        <taxon>Bacteroidota</taxon>
        <taxon>Cytophagia</taxon>
        <taxon>Cytophagales</taxon>
        <taxon>Roseivirgaceae</taxon>
        <taxon>Roseivirga</taxon>
    </lineage>
</organism>
<accession>A0A150X439</accession>
<sequence>MEIKKRLKDYLVQNVLDQNEAGQLSDTTTLISSGIVDSITTLQLVEFIETEFNIEFDAHEVDRDNLDTLILIENFVERKRQG</sequence>
<dbReference type="Pfam" id="PF00550">
    <property type="entry name" value="PP-binding"/>
    <property type="match status" value="1"/>
</dbReference>
<dbReference type="Gene3D" id="1.10.1200.10">
    <property type="entry name" value="ACP-like"/>
    <property type="match status" value="1"/>
</dbReference>
<feature type="domain" description="Carrier" evidence="1">
    <location>
        <begin position="2"/>
        <end position="80"/>
    </location>
</feature>
<dbReference type="STRING" id="333140.AWW68_12295"/>
<dbReference type="PROSITE" id="PS50075">
    <property type="entry name" value="CARRIER"/>
    <property type="match status" value="1"/>
</dbReference>
<dbReference type="RefSeq" id="WP_068221819.1">
    <property type="nucleotide sequence ID" value="NZ_CP139724.1"/>
</dbReference>
<keyword evidence="3" id="KW-1185">Reference proteome</keyword>
<dbReference type="AlphaFoldDB" id="A0A150X439"/>
<dbReference type="OrthoDB" id="1495650at2"/>
<dbReference type="InterPro" id="IPR009081">
    <property type="entry name" value="PP-bd_ACP"/>
</dbReference>
<dbReference type="EMBL" id="LRPC01000028">
    <property type="protein sequence ID" value="KYG73467.1"/>
    <property type="molecule type" value="Genomic_DNA"/>
</dbReference>
<comment type="caution">
    <text evidence="2">The sequence shown here is derived from an EMBL/GenBank/DDBJ whole genome shotgun (WGS) entry which is preliminary data.</text>
</comment>
<evidence type="ECO:0000259" key="1">
    <source>
        <dbReference type="PROSITE" id="PS50075"/>
    </source>
</evidence>
<protein>
    <recommendedName>
        <fullName evidence="1">Carrier domain-containing protein</fullName>
    </recommendedName>
</protein>
<evidence type="ECO:0000313" key="3">
    <source>
        <dbReference type="Proteomes" id="UP000075606"/>
    </source>
</evidence>
<evidence type="ECO:0000313" key="2">
    <source>
        <dbReference type="EMBL" id="KYG73467.1"/>
    </source>
</evidence>